<protein>
    <recommendedName>
        <fullName evidence="3">Peroxide stress protein YaaA</fullName>
    </recommendedName>
</protein>
<evidence type="ECO:0000313" key="2">
    <source>
        <dbReference type="Proteomes" id="UP001359781"/>
    </source>
</evidence>
<sequence length="192" mass="21317">MTVFRLTLTGTKPVLLHNAQLSDPMNRWAREMKAISAKRKKTDEDHIELARLEFMGSLYYDADLGPVLPAQNIKAALIAGAKKLKLGKVVQSDLQLTDQVTPLAYKGPRDLEGLWGDGESAFVNRASVKVGMSRVMRTRPMFASWAAEVEGFFDETSLNLADVQQVLEYAGRAGIGDWRPEFGTFTAQIEVK</sequence>
<organism evidence="1 2">
    <name type="scientific">Corynebacterium mastitidis</name>
    <dbReference type="NCBI Taxonomy" id="161890"/>
    <lineage>
        <taxon>Bacteria</taxon>
        <taxon>Bacillati</taxon>
        <taxon>Actinomycetota</taxon>
        <taxon>Actinomycetes</taxon>
        <taxon>Mycobacteriales</taxon>
        <taxon>Corynebacteriaceae</taxon>
        <taxon>Corynebacterium</taxon>
    </lineage>
</organism>
<gene>
    <name evidence="1" type="ORF">V5S96_11050</name>
</gene>
<evidence type="ECO:0008006" key="3">
    <source>
        <dbReference type="Google" id="ProtNLM"/>
    </source>
</evidence>
<comment type="caution">
    <text evidence="1">The sequence shown here is derived from an EMBL/GenBank/DDBJ whole genome shotgun (WGS) entry which is preliminary data.</text>
</comment>
<proteinExistence type="predicted"/>
<accession>A0ABU8P1I6</accession>
<dbReference type="RefSeq" id="WP_337891021.1">
    <property type="nucleotide sequence ID" value="NZ_JBAHVI010000012.1"/>
</dbReference>
<evidence type="ECO:0000313" key="1">
    <source>
        <dbReference type="EMBL" id="MEJ4100888.1"/>
    </source>
</evidence>
<reference evidence="1 2" key="1">
    <citation type="submission" date="2024-02" db="EMBL/GenBank/DDBJ databases">
        <title>Whole genome sequencing and characterization of Corynebacterium isolated from the ocular surface of dry eye disease sufferers.</title>
        <authorList>
            <person name="Naqvi M."/>
        </authorList>
    </citation>
    <scope>NUCLEOTIDE SEQUENCE [LARGE SCALE GENOMIC DNA]</scope>
    <source>
        <strain evidence="1 2">PCRF</strain>
    </source>
</reference>
<dbReference type="Proteomes" id="UP001359781">
    <property type="component" value="Unassembled WGS sequence"/>
</dbReference>
<keyword evidence="2" id="KW-1185">Reference proteome</keyword>
<name>A0ABU8P1I6_9CORY</name>
<dbReference type="EMBL" id="JBAHVJ010000013">
    <property type="protein sequence ID" value="MEJ4100888.1"/>
    <property type="molecule type" value="Genomic_DNA"/>
</dbReference>